<dbReference type="EMBL" id="CALNXK010000033">
    <property type="protein sequence ID" value="CAH3119106.1"/>
    <property type="molecule type" value="Genomic_DNA"/>
</dbReference>
<evidence type="ECO:0000313" key="4">
    <source>
        <dbReference type="Proteomes" id="UP001159405"/>
    </source>
</evidence>
<dbReference type="InterPro" id="IPR010569">
    <property type="entry name" value="Myotubularin-like_Pase_dom"/>
</dbReference>
<sequence length="694" mass="78252">MKMAALSSLSPLSDDGYPQPSLLPGEIVVARAVNVLRFQTMANRKSGISGVLYATNFRMSFLTRNPNAESQLNSVFQSNPDLSQAGEIYSDIQRELHIPQTCITDIFYYSSSTADGSKVKKVHPGSRMASKVHSLEIRCKDFRVVRFGLKFTPKKEHVKMVNAIAHYKAPSSIVLLFAFPYSVAENENGKGRQDTIPTFRNLPDWLNELSRLQVDDTWRVATVNSKFQTCPSLSEMFVVLSSLSDSDINRMSLHYVDSRLPIWCWSHPKTGIPILCSGAGRPESIFLEKEETSFFRALSLIPCNAEHKEVKVVNLTKTCPTIKELQQSFLKVKELCMLETSREFWSMDSTWLTSLEASRWLNCVRLSLVGAMDVVESISLDRSPVIIQETGGRDFVLVVGSLAQLILDSFYRTIRGFQTLIQKMWVLGGHQFLQRCNHIRKSHQETEKEESVESPVFLHFIDCVYQLTQQFPSAFEFSETYLHALLDTVHACMFDTFLFDCEKQRDELCGTELGGNSMVSLWDFVSEQLEHARNSEPYVNPLFEYQKSLDEGIANGTSTDSYLKVNTLAPGIKFWTGRYLRWLPVVHVSTGMGENSSSHFQQMILANELRILRHRLAVNKYEQNPKENPIDGDKALGFDGTDFEIGGDLSLDLETSKLLTPSLPFIGDLALSKYYSGDLLTTGGAENAVEVGKF</sequence>
<accession>A0ABN8NST7</accession>
<evidence type="ECO:0000259" key="2">
    <source>
        <dbReference type="PROSITE" id="PS51339"/>
    </source>
</evidence>
<gene>
    <name evidence="3" type="ORF">PLOB_00027200</name>
</gene>
<evidence type="ECO:0000313" key="3">
    <source>
        <dbReference type="EMBL" id="CAH3119106.1"/>
    </source>
</evidence>
<proteinExistence type="inferred from homology"/>
<keyword evidence="4" id="KW-1185">Reference proteome</keyword>
<dbReference type="InterPro" id="IPR011993">
    <property type="entry name" value="PH-like_dom_sf"/>
</dbReference>
<dbReference type="SUPFAM" id="SSF50729">
    <property type="entry name" value="PH domain-like"/>
    <property type="match status" value="1"/>
</dbReference>
<dbReference type="Proteomes" id="UP001159405">
    <property type="component" value="Unassembled WGS sequence"/>
</dbReference>
<dbReference type="CDD" id="cd14537">
    <property type="entry name" value="PTP-MTMR10-like"/>
    <property type="match status" value="1"/>
</dbReference>
<dbReference type="PROSITE" id="PS51339">
    <property type="entry name" value="PPASE_MYOTUBULARIN"/>
    <property type="match status" value="1"/>
</dbReference>
<protein>
    <recommendedName>
        <fullName evidence="2">Myotubularin phosphatase domain-containing protein</fullName>
    </recommendedName>
</protein>
<feature type="domain" description="Myotubularin phosphatase" evidence="2">
    <location>
        <begin position="199"/>
        <end position="579"/>
    </location>
</feature>
<organism evidence="3 4">
    <name type="scientific">Porites lobata</name>
    <dbReference type="NCBI Taxonomy" id="104759"/>
    <lineage>
        <taxon>Eukaryota</taxon>
        <taxon>Metazoa</taxon>
        <taxon>Cnidaria</taxon>
        <taxon>Anthozoa</taxon>
        <taxon>Hexacorallia</taxon>
        <taxon>Scleractinia</taxon>
        <taxon>Fungiina</taxon>
        <taxon>Poritidae</taxon>
        <taxon>Porites</taxon>
    </lineage>
</organism>
<comment type="caution">
    <text evidence="3">The sequence shown here is derived from an EMBL/GenBank/DDBJ whole genome shotgun (WGS) entry which is preliminary data.</text>
</comment>
<dbReference type="SUPFAM" id="SSF52799">
    <property type="entry name" value="(Phosphotyrosine protein) phosphatases II"/>
    <property type="match status" value="1"/>
</dbReference>
<dbReference type="InterPro" id="IPR029021">
    <property type="entry name" value="Prot-tyrosine_phosphatase-like"/>
</dbReference>
<comment type="similarity">
    <text evidence="1">Belongs to the protein-tyrosine phosphatase family. Non-receptor class myotubularin subfamily.</text>
</comment>
<evidence type="ECO:0000256" key="1">
    <source>
        <dbReference type="ARBA" id="ARBA00007471"/>
    </source>
</evidence>
<dbReference type="PANTHER" id="PTHR10807">
    <property type="entry name" value="MYOTUBULARIN-RELATED"/>
    <property type="match status" value="1"/>
</dbReference>
<dbReference type="PANTHER" id="PTHR10807:SF110">
    <property type="entry name" value="FI17948P1"/>
    <property type="match status" value="1"/>
</dbReference>
<dbReference type="Gene3D" id="2.30.29.30">
    <property type="entry name" value="Pleckstrin-homology domain (PH domain)/Phosphotyrosine-binding domain (PTB)"/>
    <property type="match status" value="1"/>
</dbReference>
<dbReference type="InterPro" id="IPR030564">
    <property type="entry name" value="Myotubularin"/>
</dbReference>
<dbReference type="Pfam" id="PF06602">
    <property type="entry name" value="Myotub-related"/>
    <property type="match status" value="2"/>
</dbReference>
<reference evidence="3 4" key="1">
    <citation type="submission" date="2022-05" db="EMBL/GenBank/DDBJ databases">
        <authorList>
            <consortium name="Genoscope - CEA"/>
            <person name="William W."/>
        </authorList>
    </citation>
    <scope>NUCLEOTIDE SEQUENCE [LARGE SCALE GENOMIC DNA]</scope>
</reference>
<name>A0ABN8NST7_9CNID</name>